<reference evidence="1 3" key="1">
    <citation type="submission" date="2015-04" db="EMBL/GenBank/DDBJ databases">
        <title>The draft genome sequence of Roseovarius indicus B108T.</title>
        <authorList>
            <person name="Li G."/>
            <person name="Lai Q."/>
            <person name="Shao Z."/>
            <person name="Yan P."/>
        </authorList>
    </citation>
    <scope>NUCLEOTIDE SEQUENCE [LARGE SCALE GENOMIC DNA]</scope>
    <source>
        <strain evidence="1 3">B108</strain>
    </source>
</reference>
<evidence type="ECO:0000313" key="1">
    <source>
        <dbReference type="EMBL" id="KRS14975.1"/>
    </source>
</evidence>
<accession>A0A0T5P211</accession>
<evidence type="ECO:0000313" key="3">
    <source>
        <dbReference type="Proteomes" id="UP000051401"/>
    </source>
</evidence>
<sequence>MRDDTALWDAPRDPAEPIDLGPARLTPVHLTRQTLVSGPNVLSQTDLPLVDWPGAAPSGPYAVTLRRDRLLLVNAPETPDGWNDATRQASSDVTDAYTVFDLTGDALPLLRRGAEITPDIPSRSTARLLFGLGVFLYRMEDAKTYRLHVPRAHAEALVTHFEKAASHLNSGSRAPGPVLGPLTMRS</sequence>
<evidence type="ECO:0008006" key="5">
    <source>
        <dbReference type="Google" id="ProtNLM"/>
    </source>
</evidence>
<dbReference type="PATRIC" id="fig|540747.5.peg.3987"/>
<evidence type="ECO:0000313" key="2">
    <source>
        <dbReference type="EMBL" id="QEW28553.1"/>
    </source>
</evidence>
<name>A0A0T5P211_9RHOB</name>
<gene>
    <name evidence="2" type="ORF">RIdsm_04384</name>
    <name evidence="1" type="ORF">XM52_26155</name>
</gene>
<dbReference type="RefSeq" id="WP_057821152.1">
    <property type="nucleotide sequence ID" value="NZ_CP031598.1"/>
</dbReference>
<protein>
    <recommendedName>
        <fullName evidence="5">Sarcosine oxidase subunit gamma</fullName>
    </recommendedName>
</protein>
<dbReference type="STRING" id="540747.SAMN04488031_1052"/>
<dbReference type="Proteomes" id="UP000325785">
    <property type="component" value="Chromosome"/>
</dbReference>
<reference evidence="2 4" key="2">
    <citation type="submission" date="2018-08" db="EMBL/GenBank/DDBJ databases">
        <title>Genetic Globetrotter - A new plasmid hitch-hiking vast phylogenetic and geographic distances.</title>
        <authorList>
            <person name="Vollmers J."/>
            <person name="Petersen J."/>
        </authorList>
    </citation>
    <scope>NUCLEOTIDE SEQUENCE [LARGE SCALE GENOMIC DNA]</scope>
    <source>
        <strain evidence="2 4">DSM 26383</strain>
    </source>
</reference>
<keyword evidence="3" id="KW-1185">Reference proteome</keyword>
<organism evidence="1 3">
    <name type="scientific">Roseovarius indicus</name>
    <dbReference type="NCBI Taxonomy" id="540747"/>
    <lineage>
        <taxon>Bacteria</taxon>
        <taxon>Pseudomonadati</taxon>
        <taxon>Pseudomonadota</taxon>
        <taxon>Alphaproteobacteria</taxon>
        <taxon>Rhodobacterales</taxon>
        <taxon>Roseobacteraceae</taxon>
        <taxon>Roseovarius</taxon>
    </lineage>
</organism>
<dbReference type="KEGG" id="rid:RIdsm_04384"/>
<dbReference type="AlphaFoldDB" id="A0A0T5P211"/>
<dbReference type="EMBL" id="CP031598">
    <property type="protein sequence ID" value="QEW28553.1"/>
    <property type="molecule type" value="Genomic_DNA"/>
</dbReference>
<dbReference type="Gene3D" id="3.30.1360.120">
    <property type="entry name" value="Probable tRNA modification gtpase trme, domain 1"/>
    <property type="match status" value="1"/>
</dbReference>
<dbReference type="InterPro" id="IPR027266">
    <property type="entry name" value="TrmE/GcvT-like"/>
</dbReference>
<evidence type="ECO:0000313" key="4">
    <source>
        <dbReference type="Proteomes" id="UP000325785"/>
    </source>
</evidence>
<dbReference type="EMBL" id="LAXI01000030">
    <property type="protein sequence ID" value="KRS14975.1"/>
    <property type="molecule type" value="Genomic_DNA"/>
</dbReference>
<dbReference type="Proteomes" id="UP000051401">
    <property type="component" value="Unassembled WGS sequence"/>
</dbReference>
<proteinExistence type="predicted"/>
<dbReference type="OrthoDB" id="7858774at2"/>